<dbReference type="EMBL" id="CP002339">
    <property type="protein sequence ID" value="AEF04099.1"/>
    <property type="molecule type" value="Genomic_DNA"/>
</dbReference>
<feature type="compositionally biased region" description="Polar residues" evidence="6">
    <location>
        <begin position="286"/>
        <end position="299"/>
    </location>
</feature>
<evidence type="ECO:0000256" key="5">
    <source>
        <dbReference type="ARBA" id="ARBA00023315"/>
    </source>
</evidence>
<dbReference type="Pfam" id="PF08351">
    <property type="entry name" value="TmcA_N"/>
    <property type="match status" value="1"/>
</dbReference>
<dbReference type="RefSeq" id="WP_013785029.1">
    <property type="nucleotide sequence ID" value="NC_015554.1"/>
</dbReference>
<reference evidence="8 9" key="1">
    <citation type="journal article" date="2011" name="J. Bacteriol.">
        <title>Complete genome sequence of the polycyclic aromatic hydrocarbon-degrading bacterium Alteromonas sp. strain SN2.</title>
        <authorList>
            <person name="Jin H.M."/>
            <person name="Jeong H."/>
            <person name="Moon E.J."/>
            <person name="Math R.K."/>
            <person name="Lee K."/>
            <person name="Kim H.J."/>
            <person name="Jeon C.O."/>
            <person name="Oh T.K."/>
            <person name="Kim J.F."/>
        </authorList>
    </citation>
    <scope>NUCLEOTIDE SEQUENCE [LARGE SCALE GENOMIC DNA]</scope>
    <source>
        <strain evidence="9">JCM 17741 / KACC 18427 / KCTC 11700BP / SN2</strain>
    </source>
</reference>
<dbReference type="GO" id="GO:1904812">
    <property type="term" value="P:rRNA acetylation involved in maturation of SSU-rRNA"/>
    <property type="evidence" value="ECO:0007669"/>
    <property type="project" value="TreeGrafter"/>
</dbReference>
<organism evidence="8 9">
    <name type="scientific">Alteromonas naphthalenivorans</name>
    <dbReference type="NCBI Taxonomy" id="715451"/>
    <lineage>
        <taxon>Bacteria</taxon>
        <taxon>Pseudomonadati</taxon>
        <taxon>Pseudomonadota</taxon>
        <taxon>Gammaproteobacteria</taxon>
        <taxon>Alteromonadales</taxon>
        <taxon>Alteromonadaceae</taxon>
        <taxon>Alteromonas/Salinimonas group</taxon>
        <taxon>Alteromonas</taxon>
    </lineage>
</organism>
<evidence type="ECO:0000256" key="6">
    <source>
        <dbReference type="SAM" id="MobiDB-lite"/>
    </source>
</evidence>
<dbReference type="InterPro" id="IPR013562">
    <property type="entry name" value="TmcA/NAT10_N"/>
</dbReference>
<dbReference type="SUPFAM" id="SSF55729">
    <property type="entry name" value="Acyl-CoA N-acyltransferases (Nat)"/>
    <property type="match status" value="1"/>
</dbReference>
<evidence type="ECO:0000256" key="3">
    <source>
        <dbReference type="ARBA" id="ARBA00022741"/>
    </source>
</evidence>
<keyword evidence="4" id="KW-0067">ATP-binding</keyword>
<dbReference type="InterPro" id="IPR032672">
    <property type="entry name" value="TmcA/NAT10/Kre33"/>
</dbReference>
<evidence type="ECO:0000259" key="7">
    <source>
        <dbReference type="PROSITE" id="PS51186"/>
    </source>
</evidence>
<protein>
    <recommendedName>
        <fullName evidence="7">N-acetyltransferase domain-containing protein</fullName>
    </recommendedName>
</protein>
<dbReference type="GO" id="GO:0005524">
    <property type="term" value="F:ATP binding"/>
    <property type="evidence" value="ECO:0007669"/>
    <property type="project" value="UniProtKB-KW"/>
</dbReference>
<gene>
    <name evidence="8" type="ordered locus">ambt_12905</name>
</gene>
<keyword evidence="1" id="KW-0808">Transferase</keyword>
<dbReference type="OrthoDB" id="5578851at2"/>
<keyword evidence="9" id="KW-1185">Reference proteome</keyword>
<evidence type="ECO:0000256" key="4">
    <source>
        <dbReference type="ARBA" id="ARBA00022840"/>
    </source>
</evidence>
<evidence type="ECO:0000256" key="1">
    <source>
        <dbReference type="ARBA" id="ARBA00022679"/>
    </source>
</evidence>
<feature type="region of interest" description="Disordered" evidence="6">
    <location>
        <begin position="158"/>
        <end position="200"/>
    </location>
</feature>
<evidence type="ECO:0000256" key="2">
    <source>
        <dbReference type="ARBA" id="ARBA00022694"/>
    </source>
</evidence>
<sequence length="792" mass="87355">MAPPELTQWLFNPFYSQARDTEHRRLLVLTGDYEWVNQRLTSLLSDIPPSLIVKEIGGETSLLRKHLLGNECDIGVVHSHQGFNPGNMMAIAGTIRWGGCLILCCPALASWHLHAKHTHLSHGFKATQSLYIKRLVAIIKSNADVAVWDGNHRHIPDLVGSDAPDSSNNVNPIEPEGSIYPRVSKNAQATQPLGDDETRKPQFKSLDQQLAFDCLTNRWSQDIRKAVITAPRGRGKSALVGLFVASRLNKGEKVAITSAIRDNTTTLFKHIRLGMGLLNSEDKDQAGQSSDCTANPPDSNDTEPDAAKSATKENFSIKKGGSAQWLAPDNPTLINGDFDLLIIDEAASFPLPVLKLLIGAHDNYVITTTLQGYEGSGQGFMQRMLPAFETEGAVHLSLRTPLRWPKHDKLENLIHNICLFEGTESLNTVSDAPRQVLQEVSRQAPQEVPREVPIEVPHKPSTNKCSNDYRMGLVSALSEHQLQSVMQLLATAHYQTTPDDFMRLCDSPDIILFTEWNASRLTAAAVINCEGGEVLADVQKGIADGSRRPKGHLGAQRLTLLTAHPETAAYRYWRINRIAVAPYLQGQGIGTGLIRFIKSQALSQDIDALTSSYGTSYKLNKFWQQCGFKLVDMGEKPNKASGETSALVVKAISERYRPQQEILSCLFAYSQKNESVLLSALPDIVRKTLMKKLQHFVNATRPLNQVGFAINALAAELSVSNKYISNAEKSTKMPTKMCKNETEAVTPQLLLLLGSSPLPTNQLIQLLNVSGRKALTDALRKKVRYLLSCVMT</sequence>
<keyword evidence="3" id="KW-0547">Nucleotide-binding</keyword>
<dbReference type="eggNOG" id="COG1444">
    <property type="taxonomic scope" value="Bacteria"/>
</dbReference>
<dbReference type="CDD" id="cd04301">
    <property type="entry name" value="NAT_SF"/>
    <property type="match status" value="1"/>
</dbReference>
<dbReference type="PANTHER" id="PTHR10925:SF5">
    <property type="entry name" value="RNA CYTIDINE ACETYLTRANSFERASE"/>
    <property type="match status" value="1"/>
</dbReference>
<dbReference type="Gene3D" id="3.40.50.300">
    <property type="entry name" value="P-loop containing nucleotide triphosphate hydrolases"/>
    <property type="match status" value="1"/>
</dbReference>
<dbReference type="GO" id="GO:1990883">
    <property type="term" value="F:18S rRNA cytidine N-acetyltransferase activity"/>
    <property type="evidence" value="ECO:0007669"/>
    <property type="project" value="TreeGrafter"/>
</dbReference>
<feature type="domain" description="N-acetyltransferase" evidence="7">
    <location>
        <begin position="472"/>
        <end position="659"/>
    </location>
</feature>
<dbReference type="InterPro" id="IPR000182">
    <property type="entry name" value="GNAT_dom"/>
</dbReference>
<dbReference type="Proteomes" id="UP000000683">
    <property type="component" value="Chromosome"/>
</dbReference>
<dbReference type="SUPFAM" id="SSF52540">
    <property type="entry name" value="P-loop containing nucleoside triphosphate hydrolases"/>
    <property type="match status" value="1"/>
</dbReference>
<evidence type="ECO:0000313" key="8">
    <source>
        <dbReference type="EMBL" id="AEF04099.1"/>
    </source>
</evidence>
<dbReference type="Gene3D" id="3.40.630.30">
    <property type="match status" value="1"/>
</dbReference>
<proteinExistence type="predicted"/>
<dbReference type="GO" id="GO:0008033">
    <property type="term" value="P:tRNA processing"/>
    <property type="evidence" value="ECO:0007669"/>
    <property type="project" value="UniProtKB-KW"/>
</dbReference>
<dbReference type="Pfam" id="PF13718">
    <property type="entry name" value="GNAT_acetyltr_2"/>
    <property type="match status" value="2"/>
</dbReference>
<name>F5ZDY7_ALTNA</name>
<dbReference type="KEGG" id="alt:ambt_12905"/>
<feature type="region of interest" description="Disordered" evidence="6">
    <location>
        <begin position="282"/>
        <end position="313"/>
    </location>
</feature>
<dbReference type="InterPro" id="IPR016181">
    <property type="entry name" value="Acyl_CoA_acyltransferase"/>
</dbReference>
<evidence type="ECO:0000313" key="9">
    <source>
        <dbReference type="Proteomes" id="UP000000683"/>
    </source>
</evidence>
<dbReference type="InterPro" id="IPR007807">
    <property type="entry name" value="TcmA/NAT10_helicase"/>
</dbReference>
<keyword evidence="5" id="KW-0012">Acyltransferase</keyword>
<dbReference type="HOGENOM" id="CLU_004652_1_0_6"/>
<dbReference type="Gene3D" id="3.40.50.11040">
    <property type="match status" value="1"/>
</dbReference>
<dbReference type="GO" id="GO:0000049">
    <property type="term" value="F:tRNA binding"/>
    <property type="evidence" value="ECO:0007669"/>
    <property type="project" value="TreeGrafter"/>
</dbReference>
<accession>F5ZDY7</accession>
<dbReference type="InterPro" id="IPR027417">
    <property type="entry name" value="P-loop_NTPase"/>
</dbReference>
<dbReference type="PANTHER" id="PTHR10925">
    <property type="entry name" value="N-ACETYLTRANSFERASE 10"/>
    <property type="match status" value="1"/>
</dbReference>
<keyword evidence="2" id="KW-0819">tRNA processing</keyword>
<dbReference type="AlphaFoldDB" id="F5ZDY7"/>
<dbReference type="PROSITE" id="PS51186">
    <property type="entry name" value="GNAT"/>
    <property type="match status" value="1"/>
</dbReference>
<dbReference type="Pfam" id="PF05127">
    <property type="entry name" value="NAT10_TcmA_helicase"/>
    <property type="match status" value="1"/>
</dbReference>